<accession>A0A2H0TG43</accession>
<organism evidence="2 3">
    <name type="scientific">Candidatus Niyogibacteria bacterium CG10_big_fil_rev_8_21_14_0_10_42_19</name>
    <dbReference type="NCBI Taxonomy" id="1974725"/>
    <lineage>
        <taxon>Bacteria</taxon>
        <taxon>Candidatus Niyogiibacteriota</taxon>
    </lineage>
</organism>
<keyword evidence="1" id="KW-0812">Transmembrane</keyword>
<feature type="transmembrane region" description="Helical" evidence="1">
    <location>
        <begin position="41"/>
        <end position="61"/>
    </location>
</feature>
<comment type="caution">
    <text evidence="2">The sequence shown here is derived from an EMBL/GenBank/DDBJ whole genome shotgun (WGS) entry which is preliminary data.</text>
</comment>
<evidence type="ECO:0000313" key="3">
    <source>
        <dbReference type="Proteomes" id="UP000229383"/>
    </source>
</evidence>
<evidence type="ECO:0000256" key="1">
    <source>
        <dbReference type="SAM" id="Phobius"/>
    </source>
</evidence>
<reference evidence="3" key="1">
    <citation type="submission" date="2017-09" db="EMBL/GenBank/DDBJ databases">
        <title>Depth-based differentiation of microbial function through sediment-hosted aquifers and enrichment of novel symbionts in the deep terrestrial subsurface.</title>
        <authorList>
            <person name="Probst A.J."/>
            <person name="Ladd B."/>
            <person name="Jarett J.K."/>
            <person name="Geller-Mcgrath D.E."/>
            <person name="Sieber C.M.K."/>
            <person name="Emerson J.B."/>
            <person name="Anantharaman K."/>
            <person name="Thomas B.C."/>
            <person name="Malmstrom R."/>
            <person name="Stieglmeier M."/>
            <person name="Klingl A."/>
            <person name="Woyke T."/>
            <person name="Ryan C.M."/>
            <person name="Banfield J.F."/>
        </authorList>
    </citation>
    <scope>NUCLEOTIDE SEQUENCE [LARGE SCALE GENOMIC DNA]</scope>
</reference>
<keyword evidence="1" id="KW-0472">Membrane</keyword>
<keyword evidence="1" id="KW-1133">Transmembrane helix</keyword>
<dbReference type="AlphaFoldDB" id="A0A2H0TG43"/>
<gene>
    <name evidence="2" type="ORF">COU46_01150</name>
</gene>
<sequence>MANIKNSKFLNVLQGLKNLHLEARLPSRGNKQKVGTWKRGFQVLFIVVTVTVWYFLTRVLGSEASKWYNYLI</sequence>
<proteinExistence type="predicted"/>
<dbReference type="Proteomes" id="UP000229383">
    <property type="component" value="Unassembled WGS sequence"/>
</dbReference>
<protein>
    <submittedName>
        <fullName evidence="2">Uncharacterized protein</fullName>
    </submittedName>
</protein>
<name>A0A2H0TG43_9BACT</name>
<evidence type="ECO:0000313" key="2">
    <source>
        <dbReference type="EMBL" id="PIR70526.1"/>
    </source>
</evidence>
<dbReference type="EMBL" id="PFCN01000014">
    <property type="protein sequence ID" value="PIR70526.1"/>
    <property type="molecule type" value="Genomic_DNA"/>
</dbReference>